<evidence type="ECO:0000259" key="2">
    <source>
        <dbReference type="Pfam" id="PF23070"/>
    </source>
</evidence>
<gene>
    <name evidence="3" type="ORF">CAPTEDRAFT_179956</name>
</gene>
<feature type="domain" description="DUF7042" evidence="1">
    <location>
        <begin position="294"/>
        <end position="430"/>
    </location>
</feature>
<reference evidence="4" key="3">
    <citation type="submission" date="2015-06" db="UniProtKB">
        <authorList>
            <consortium name="EnsemblMetazoa"/>
        </authorList>
    </citation>
    <scope>IDENTIFICATION</scope>
</reference>
<dbReference type="OrthoDB" id="9982946at2759"/>
<dbReference type="Pfam" id="PF23070">
    <property type="entry name" value="DUF7043"/>
    <property type="match status" value="1"/>
</dbReference>
<dbReference type="EMBL" id="KB309107">
    <property type="protein sequence ID" value="ELT95510.1"/>
    <property type="molecule type" value="Genomic_DNA"/>
</dbReference>
<dbReference type="AlphaFoldDB" id="R7TX08"/>
<feature type="domain" description="DUF7043" evidence="2">
    <location>
        <begin position="173"/>
        <end position="274"/>
    </location>
</feature>
<dbReference type="EMBL" id="AMQN01011799">
    <property type="status" value="NOT_ANNOTATED_CDS"/>
    <property type="molecule type" value="Genomic_DNA"/>
</dbReference>
<dbReference type="Proteomes" id="UP000014760">
    <property type="component" value="Unassembled WGS sequence"/>
</dbReference>
<dbReference type="InterPro" id="IPR055470">
    <property type="entry name" value="DUF7042"/>
</dbReference>
<reference evidence="5" key="1">
    <citation type="submission" date="2012-12" db="EMBL/GenBank/DDBJ databases">
        <authorList>
            <person name="Hellsten U."/>
            <person name="Grimwood J."/>
            <person name="Chapman J.A."/>
            <person name="Shapiro H."/>
            <person name="Aerts A."/>
            <person name="Otillar R.P."/>
            <person name="Terry A.Y."/>
            <person name="Boore J.L."/>
            <person name="Simakov O."/>
            <person name="Marletaz F."/>
            <person name="Cho S.-J."/>
            <person name="Edsinger-Gonzales E."/>
            <person name="Havlak P."/>
            <person name="Kuo D.-H."/>
            <person name="Larsson T."/>
            <person name="Lv J."/>
            <person name="Arendt D."/>
            <person name="Savage R."/>
            <person name="Osoegawa K."/>
            <person name="de Jong P."/>
            <person name="Lindberg D.R."/>
            <person name="Seaver E.C."/>
            <person name="Weisblat D.A."/>
            <person name="Putnam N.H."/>
            <person name="Grigoriev I.V."/>
            <person name="Rokhsar D.S."/>
        </authorList>
    </citation>
    <scope>NUCLEOTIDE SEQUENCE</scope>
    <source>
        <strain evidence="5">I ESC-2004</strain>
    </source>
</reference>
<dbReference type="PANTHER" id="PTHR22255">
    <property type="entry name" value="LP06548P"/>
    <property type="match status" value="1"/>
</dbReference>
<organism evidence="3">
    <name type="scientific">Capitella teleta</name>
    <name type="common">Polychaete worm</name>
    <dbReference type="NCBI Taxonomy" id="283909"/>
    <lineage>
        <taxon>Eukaryota</taxon>
        <taxon>Metazoa</taxon>
        <taxon>Spiralia</taxon>
        <taxon>Lophotrochozoa</taxon>
        <taxon>Annelida</taxon>
        <taxon>Polychaeta</taxon>
        <taxon>Sedentaria</taxon>
        <taxon>Scolecida</taxon>
        <taxon>Capitellidae</taxon>
        <taxon>Capitella</taxon>
    </lineage>
</organism>
<proteinExistence type="predicted"/>
<dbReference type="EnsemblMetazoa" id="CapteT179956">
    <property type="protein sequence ID" value="CapteP179956"/>
    <property type="gene ID" value="CapteG179956"/>
</dbReference>
<feature type="domain" description="DUF7042" evidence="1">
    <location>
        <begin position="26"/>
        <end position="162"/>
    </location>
</feature>
<dbReference type="HOGENOM" id="CLU_446433_0_0_1"/>
<dbReference type="PANTHER" id="PTHR22255:SF1">
    <property type="entry name" value="LD32918P"/>
    <property type="match status" value="1"/>
</dbReference>
<name>R7TX08_CAPTE</name>
<sequence length="500" mass="57940">MAQVCGEINQGSDLLTMFKKTLDTINCKTTFEGTYHMTYEVNYGGGSICDNPRSTIVACQEPGSVYVDNQVFNMYFGKCPQVTSSMNENIKFQCMGSWRDPNGNIYSAIADLGKEVLRERFRCMLTRDDQQYADNTRRYTMSRWADCSTLKSPYEGDIRLVLSPTVYGTQVVEPGCKFPRNFTGTWFTTGEFDTDVTINQTHIYFKTKLDQFTYQEALFTCQQTRDSRYLVTAVTVGKCEVDYVCFDFMPRHHNIIRWRMKKKFRQACTWSSFTFNRDDFGWKYNTFLLNPPAPVDCPVGGRYKFTQKGTEEEKYHTRIRGITNRPRHMIDCREYVTEMKSCDSNPKKLYVDAEYCETVDHTGRPIGEYDEPDRELNCVGYWMEDMRSYMVTYDEEDAVTQFRCWVYERLDWRDVIMSRATRAKCGITQTATSYLAKDGASLALVLKENERLFDSCPQRFDAGVDPYDKELKIYVMDAANTFEASILLLLTSTIALSAIL</sequence>
<evidence type="ECO:0000313" key="4">
    <source>
        <dbReference type="EnsemblMetazoa" id="CapteP179956"/>
    </source>
</evidence>
<keyword evidence="5" id="KW-1185">Reference proteome</keyword>
<dbReference type="InterPro" id="IPR055471">
    <property type="entry name" value="DUF7043"/>
</dbReference>
<reference evidence="3 5" key="2">
    <citation type="journal article" date="2013" name="Nature">
        <title>Insights into bilaterian evolution from three spiralian genomes.</title>
        <authorList>
            <person name="Simakov O."/>
            <person name="Marletaz F."/>
            <person name="Cho S.J."/>
            <person name="Edsinger-Gonzales E."/>
            <person name="Havlak P."/>
            <person name="Hellsten U."/>
            <person name="Kuo D.H."/>
            <person name="Larsson T."/>
            <person name="Lv J."/>
            <person name="Arendt D."/>
            <person name="Savage R."/>
            <person name="Osoegawa K."/>
            <person name="de Jong P."/>
            <person name="Grimwood J."/>
            <person name="Chapman J.A."/>
            <person name="Shapiro H."/>
            <person name="Aerts A."/>
            <person name="Otillar R.P."/>
            <person name="Terry A.Y."/>
            <person name="Boore J.L."/>
            <person name="Grigoriev I.V."/>
            <person name="Lindberg D.R."/>
            <person name="Seaver E.C."/>
            <person name="Weisblat D.A."/>
            <person name="Putnam N.H."/>
            <person name="Rokhsar D.S."/>
        </authorList>
    </citation>
    <scope>NUCLEOTIDE SEQUENCE</scope>
    <source>
        <strain evidence="3 5">I ESC-2004</strain>
    </source>
</reference>
<evidence type="ECO:0000259" key="1">
    <source>
        <dbReference type="Pfam" id="PF23069"/>
    </source>
</evidence>
<evidence type="ECO:0000313" key="3">
    <source>
        <dbReference type="EMBL" id="ELT95510.1"/>
    </source>
</evidence>
<dbReference type="OMA" id="GTWFTQG"/>
<accession>R7TX08</accession>
<protein>
    <submittedName>
        <fullName evidence="3 4">Uncharacterized protein</fullName>
    </submittedName>
</protein>
<dbReference type="Pfam" id="PF23069">
    <property type="entry name" value="DUF7042"/>
    <property type="match status" value="2"/>
</dbReference>
<dbReference type="GO" id="GO:0042060">
    <property type="term" value="P:wound healing"/>
    <property type="evidence" value="ECO:0007669"/>
    <property type="project" value="TreeGrafter"/>
</dbReference>
<evidence type="ECO:0000313" key="5">
    <source>
        <dbReference type="Proteomes" id="UP000014760"/>
    </source>
</evidence>
<dbReference type="STRING" id="283909.R7TX08"/>